<keyword evidence="1" id="KW-1133">Transmembrane helix</keyword>
<accession>A0A5Q2QB50</accession>
<sequence>MQLRLTDQELTLSDGTALRLALPGPTPRRSRAPWLFIGLTLALAAYLGWWSQQPWLFIQGPTLISQQTPAGLAPLLCQRLTDDLGPHQGASDPWLPAPAGGDFKGRCLDGALTLETLMAKGLIFMGAPVPVLAMDAIATEHEWTLRARLNGQQLTANAPLAHELTLLPSFQRLALGSVNPVFAAQSQIAEGAYDAALASLAVSHGPEADLTRARALYLAQRRAEAWQMYEGYDAGEYQGLVRIALARIAADDGNTESALTMLESAHSSDPQLRVDVALGLGQVALAQQWIDAVEGPAQWPLRAQIAAALGQHDGVIAALSQLPSQQLSSAQRTTLAGALRMRARYEQARALIADVDSPGADLVRAQLQFDRGDVDAALRAAAAIELPAARNWAAQQWAWDNQPANALGLIRGGDDASHALRFEALLGLDNEAAEQAADAMGDDVSRAWSHGRLALARGDTTQATAIQQRLASLSPDHANHLGALINTALGFDEDAAISLRNLPKTAHWSRHRFIAAAQLGQATRSQLSAGEQRLARVVTVQVEYAMAHDDAAVAAQLARAQLQARDDAPGMALWLARAYRSQGLNEAALDSYNQLDLARGDAEQAAQLAHELGAFDRVSSWLAPHATQLSKPAQGQLLNAWIETQQTDAAEAWIRSAVVRAPDDAQLYVYWGQVAEGSGDLIGAISKYRQAARLAPDFGPAHLAWALALEQRGERNAAFKRMAQASGELSDDQWIAKADFYTRAEYPDLAAQALDQADIGVPALRLKVAALQAAQGLNHAAHESFSAAMSDAVEDPALWRTWGDSLAALGQTTEALDKYKVAVRLSR</sequence>
<dbReference type="RefSeq" id="WP_153712534.1">
    <property type="nucleotide sequence ID" value="NZ_CP045871.1"/>
</dbReference>
<dbReference type="AlphaFoldDB" id="A0A5Q2QB50"/>
<evidence type="ECO:0008006" key="4">
    <source>
        <dbReference type="Google" id="ProtNLM"/>
    </source>
</evidence>
<dbReference type="KEGG" id="llp:GH975_00050"/>
<dbReference type="InterPro" id="IPR011990">
    <property type="entry name" value="TPR-like_helical_dom_sf"/>
</dbReference>
<dbReference type="Proteomes" id="UP000388235">
    <property type="component" value="Chromosome"/>
</dbReference>
<evidence type="ECO:0000313" key="2">
    <source>
        <dbReference type="EMBL" id="QGG79030.1"/>
    </source>
</evidence>
<gene>
    <name evidence="2" type="ORF">GH975_00050</name>
</gene>
<dbReference type="OrthoDB" id="649979at2"/>
<evidence type="ECO:0000256" key="1">
    <source>
        <dbReference type="SAM" id="Phobius"/>
    </source>
</evidence>
<feature type="transmembrane region" description="Helical" evidence="1">
    <location>
        <begin position="32"/>
        <end position="50"/>
    </location>
</feature>
<name>A0A5Q2QB50_9GAMM</name>
<keyword evidence="1" id="KW-0472">Membrane</keyword>
<dbReference type="SUPFAM" id="SSF48452">
    <property type="entry name" value="TPR-like"/>
    <property type="match status" value="1"/>
</dbReference>
<proteinExistence type="predicted"/>
<dbReference type="Gene3D" id="1.25.40.10">
    <property type="entry name" value="Tetratricopeptide repeat domain"/>
    <property type="match status" value="2"/>
</dbReference>
<protein>
    <recommendedName>
        <fullName evidence="4">Tetratricopeptide repeat protein</fullName>
    </recommendedName>
</protein>
<organism evidence="2 3">
    <name type="scientific">Litorivicinus lipolyticus</name>
    <dbReference type="NCBI Taxonomy" id="418701"/>
    <lineage>
        <taxon>Bacteria</taxon>
        <taxon>Pseudomonadati</taxon>
        <taxon>Pseudomonadota</taxon>
        <taxon>Gammaproteobacteria</taxon>
        <taxon>Oceanospirillales</taxon>
        <taxon>Litorivicinaceae</taxon>
        <taxon>Litorivicinus</taxon>
    </lineage>
</organism>
<dbReference type="EMBL" id="CP045871">
    <property type="protein sequence ID" value="QGG79030.1"/>
    <property type="molecule type" value="Genomic_DNA"/>
</dbReference>
<evidence type="ECO:0000313" key="3">
    <source>
        <dbReference type="Proteomes" id="UP000388235"/>
    </source>
</evidence>
<reference evidence="2 3" key="1">
    <citation type="submission" date="2019-11" db="EMBL/GenBank/DDBJ databases">
        <authorList>
            <person name="Khan S.A."/>
            <person name="Jeon C.O."/>
            <person name="Chun B.H."/>
        </authorList>
    </citation>
    <scope>NUCLEOTIDE SEQUENCE [LARGE SCALE GENOMIC DNA]</scope>
    <source>
        <strain evidence="2 3">IMCC 1097</strain>
    </source>
</reference>
<keyword evidence="3" id="KW-1185">Reference proteome</keyword>
<keyword evidence="1" id="KW-0812">Transmembrane</keyword>